<dbReference type="Proteomes" id="UP001589862">
    <property type="component" value="Unassembled WGS sequence"/>
</dbReference>
<dbReference type="InterPro" id="IPR043129">
    <property type="entry name" value="ATPase_NBD"/>
</dbReference>
<evidence type="ECO:0000256" key="8">
    <source>
        <dbReference type="RuleBase" id="RU003733"/>
    </source>
</evidence>
<feature type="domain" description="Carbohydrate kinase FGGY C-terminal" evidence="10">
    <location>
        <begin position="260"/>
        <end position="446"/>
    </location>
</feature>
<accession>A0ABV6P7G4</accession>
<keyword evidence="6" id="KW-0067">ATP-binding</keyword>
<evidence type="ECO:0000256" key="3">
    <source>
        <dbReference type="ARBA" id="ARBA00022741"/>
    </source>
</evidence>
<feature type="domain" description="Carbohydrate kinase FGGY N-terminal" evidence="9">
    <location>
        <begin position="4"/>
        <end position="249"/>
    </location>
</feature>
<dbReference type="Gene3D" id="3.30.420.40">
    <property type="match status" value="2"/>
</dbReference>
<dbReference type="PIRSF" id="PIRSF000538">
    <property type="entry name" value="GlpK"/>
    <property type="match status" value="1"/>
</dbReference>
<evidence type="ECO:0000256" key="2">
    <source>
        <dbReference type="ARBA" id="ARBA00022679"/>
    </source>
</evidence>
<evidence type="ECO:0000256" key="7">
    <source>
        <dbReference type="ARBA" id="ARBA00043149"/>
    </source>
</evidence>
<evidence type="ECO:0000259" key="10">
    <source>
        <dbReference type="Pfam" id="PF02782"/>
    </source>
</evidence>
<dbReference type="PANTHER" id="PTHR10196:SF69">
    <property type="entry name" value="GLYCEROL KINASE"/>
    <property type="match status" value="1"/>
</dbReference>
<sequence>MEQYFLAIDQGTTSTRAILFTVDGQIREVAAAEHRQYHPQPGWVEHSAEEIWSNTSQVIENVMTAAEVELEQLLALGITNQRESVVFWDRETREPLTPVIVWQDSRTQDWLDEHSDTLSAEVKKRSGLPLTAYFSASKISWLLRHDPDLADRAKRGEVCVGTMDTWLLHNLTGGEVFATDVTNASRTMLYNLQEDQWDETLCQLFEIPAEILPQIRPSAGDFGTVTMPECIAGVKITAILGDQQAAAFGQHAVSAGQTKNTYGTGCFLLQNTGTEIPSSEHGLIPTVAYQIGDQPRSFALEGSIAVAGSALQWLRDQVQLVPDTETLVEVAASVDDTGGVYFVPAFSGLYAPYWDTNARGLLIGMTGYTTNAHILRAALESTAYQSVDVLTALADSTGQDLESIKVDGGMAVNDQLLQFQADLLNVPVQRPTVIETTARGAALAAGLGVGHFTDLEDLAELWQLDTEFSPSMDPEERAELLRYWHRAIERTRNWLG</sequence>
<reference evidence="11 12" key="1">
    <citation type="submission" date="2024-09" db="EMBL/GenBank/DDBJ databases">
        <authorList>
            <person name="Sun Q."/>
            <person name="Mori K."/>
        </authorList>
    </citation>
    <scope>NUCLEOTIDE SEQUENCE [LARGE SCALE GENOMIC DNA]</scope>
    <source>
        <strain evidence="11 12">NCAIM B.02604</strain>
    </source>
</reference>
<gene>
    <name evidence="11" type="primary">glpK</name>
    <name evidence="11" type="ORF">ACFFFR_01500</name>
</gene>
<dbReference type="InterPro" id="IPR000577">
    <property type="entry name" value="Carb_kinase_FGGY"/>
</dbReference>
<comment type="similarity">
    <text evidence="1 8">Belongs to the FGGY kinase family.</text>
</comment>
<comment type="caution">
    <text evidence="11">The sequence shown here is derived from an EMBL/GenBank/DDBJ whole genome shotgun (WGS) entry which is preliminary data.</text>
</comment>
<dbReference type="CDD" id="cd07769">
    <property type="entry name" value="ASKHA_NBD_FGGY_GK"/>
    <property type="match status" value="1"/>
</dbReference>
<dbReference type="InterPro" id="IPR018485">
    <property type="entry name" value="FGGY_C"/>
</dbReference>
<evidence type="ECO:0000256" key="5">
    <source>
        <dbReference type="ARBA" id="ARBA00022798"/>
    </source>
</evidence>
<evidence type="ECO:0000259" key="9">
    <source>
        <dbReference type="Pfam" id="PF00370"/>
    </source>
</evidence>
<evidence type="ECO:0000256" key="1">
    <source>
        <dbReference type="ARBA" id="ARBA00009156"/>
    </source>
</evidence>
<organism evidence="11 12">
    <name type="scientific">Micrococcoides hystricis</name>
    <dbReference type="NCBI Taxonomy" id="1572761"/>
    <lineage>
        <taxon>Bacteria</taxon>
        <taxon>Bacillati</taxon>
        <taxon>Actinomycetota</taxon>
        <taxon>Actinomycetes</taxon>
        <taxon>Micrococcales</taxon>
        <taxon>Micrococcaceae</taxon>
        <taxon>Micrococcoides</taxon>
    </lineage>
</organism>
<protein>
    <recommendedName>
        <fullName evidence="7">ATP:glycerol 3-phosphotransferase</fullName>
    </recommendedName>
</protein>
<keyword evidence="3" id="KW-0547">Nucleotide-binding</keyword>
<dbReference type="RefSeq" id="WP_377457603.1">
    <property type="nucleotide sequence ID" value="NZ_JBHLUB010000001.1"/>
</dbReference>
<keyword evidence="5" id="KW-0319">Glycerol metabolism</keyword>
<dbReference type="SUPFAM" id="SSF53067">
    <property type="entry name" value="Actin-like ATPase domain"/>
    <property type="match status" value="2"/>
</dbReference>
<dbReference type="Pfam" id="PF02782">
    <property type="entry name" value="FGGY_C"/>
    <property type="match status" value="1"/>
</dbReference>
<dbReference type="NCBIfam" id="TIGR01311">
    <property type="entry name" value="glycerol_kin"/>
    <property type="match status" value="1"/>
</dbReference>
<evidence type="ECO:0000256" key="6">
    <source>
        <dbReference type="ARBA" id="ARBA00022840"/>
    </source>
</evidence>
<evidence type="ECO:0000313" key="12">
    <source>
        <dbReference type="Proteomes" id="UP001589862"/>
    </source>
</evidence>
<dbReference type="EMBL" id="JBHLUB010000001">
    <property type="protein sequence ID" value="MFC0581065.1"/>
    <property type="molecule type" value="Genomic_DNA"/>
</dbReference>
<dbReference type="PROSITE" id="PS00445">
    <property type="entry name" value="FGGY_KINASES_2"/>
    <property type="match status" value="1"/>
</dbReference>
<proteinExistence type="inferred from homology"/>
<dbReference type="InterPro" id="IPR018483">
    <property type="entry name" value="Carb_kinase_FGGY_CS"/>
</dbReference>
<dbReference type="Pfam" id="PF00370">
    <property type="entry name" value="FGGY_N"/>
    <property type="match status" value="1"/>
</dbReference>
<keyword evidence="4 8" id="KW-0418">Kinase</keyword>
<name>A0ABV6P7G4_9MICC</name>
<dbReference type="PANTHER" id="PTHR10196">
    <property type="entry name" value="SUGAR KINASE"/>
    <property type="match status" value="1"/>
</dbReference>
<dbReference type="InterPro" id="IPR005999">
    <property type="entry name" value="Glycerol_kin"/>
</dbReference>
<dbReference type="InterPro" id="IPR018484">
    <property type="entry name" value="FGGY_N"/>
</dbReference>
<dbReference type="NCBIfam" id="NF000756">
    <property type="entry name" value="PRK00047.1"/>
    <property type="match status" value="1"/>
</dbReference>
<dbReference type="GO" id="GO:0004370">
    <property type="term" value="F:glycerol kinase activity"/>
    <property type="evidence" value="ECO:0007669"/>
    <property type="project" value="UniProtKB-EC"/>
</dbReference>
<evidence type="ECO:0000313" key="11">
    <source>
        <dbReference type="EMBL" id="MFC0581065.1"/>
    </source>
</evidence>
<evidence type="ECO:0000256" key="4">
    <source>
        <dbReference type="ARBA" id="ARBA00022777"/>
    </source>
</evidence>
<keyword evidence="2 8" id="KW-0808">Transferase</keyword>
<dbReference type="PROSITE" id="PS00933">
    <property type="entry name" value="FGGY_KINASES_1"/>
    <property type="match status" value="1"/>
</dbReference>
<keyword evidence="12" id="KW-1185">Reference proteome</keyword>